<keyword evidence="1" id="KW-0472">Membrane</keyword>
<feature type="transmembrane region" description="Helical" evidence="1">
    <location>
        <begin position="131"/>
        <end position="153"/>
    </location>
</feature>
<evidence type="ECO:0000313" key="3">
    <source>
        <dbReference type="Proteomes" id="UP000000763"/>
    </source>
</evidence>
<accession>B7EIE1</accession>
<evidence type="ECO:0000313" key="2">
    <source>
        <dbReference type="EMBL" id="BAD22467.1"/>
    </source>
</evidence>
<gene>
    <name evidence="2" type="ORF">OSJNBa0091C16.23-2</name>
</gene>
<organism evidence="2 3">
    <name type="scientific">Oryza sativa subsp. japonica</name>
    <name type="common">Rice</name>
    <dbReference type="NCBI Taxonomy" id="39947"/>
    <lineage>
        <taxon>Eukaryota</taxon>
        <taxon>Viridiplantae</taxon>
        <taxon>Streptophyta</taxon>
        <taxon>Embryophyta</taxon>
        <taxon>Tracheophyta</taxon>
        <taxon>Spermatophyta</taxon>
        <taxon>Magnoliopsida</taxon>
        <taxon>Liliopsida</taxon>
        <taxon>Poales</taxon>
        <taxon>Poaceae</taxon>
        <taxon>BOP clade</taxon>
        <taxon>Oryzoideae</taxon>
        <taxon>Oryzeae</taxon>
        <taxon>Oryzinae</taxon>
        <taxon>Oryza</taxon>
        <taxon>Oryza sativa</taxon>
    </lineage>
</organism>
<proteinExistence type="predicted"/>
<dbReference type="Proteomes" id="UP000000763">
    <property type="component" value="Chromosome 2"/>
</dbReference>
<dbReference type="AlphaFoldDB" id="B7EIE1"/>
<protein>
    <submittedName>
        <fullName evidence="2">Uncharacterized protein</fullName>
    </submittedName>
</protein>
<sequence>MQSCHGNTFFLQVAREQIPKHRLPGKGEPPCRWHRRLRQPLPRHESNHPLFLPPAGPDERRHRCVRSDDGQRGFRVHVRLPGPLVSHRQAEKAPLLGSGFVVDVQQMDRWIDSLVKLLSTILSFQELIMDLFLLVGLASIISAVYVLLLLFSLTARSLFFKKKWFNSMCRWGCSVRQNERNAKRTTFRLGSQSQSFAFIYFLACRSAS</sequence>
<dbReference type="EMBL" id="AP005820">
    <property type="protein sequence ID" value="BAD22467.1"/>
    <property type="molecule type" value="Genomic_DNA"/>
</dbReference>
<keyword evidence="1" id="KW-1133">Transmembrane helix</keyword>
<name>B7EIE1_ORYSJ</name>
<evidence type="ECO:0000256" key="1">
    <source>
        <dbReference type="SAM" id="Phobius"/>
    </source>
</evidence>
<keyword evidence="1" id="KW-0812">Transmembrane</keyword>
<reference evidence="3" key="1">
    <citation type="journal article" date="2005" name="Nature">
        <title>The map-based sequence of the rice genome.</title>
        <authorList>
            <consortium name="International rice genome sequencing project (IRGSP)"/>
            <person name="Matsumoto T."/>
            <person name="Wu J."/>
            <person name="Kanamori H."/>
            <person name="Katayose Y."/>
            <person name="Fujisawa M."/>
            <person name="Namiki N."/>
            <person name="Mizuno H."/>
            <person name="Yamamoto K."/>
            <person name="Antonio B.A."/>
            <person name="Baba T."/>
            <person name="Sakata K."/>
            <person name="Nagamura Y."/>
            <person name="Aoki H."/>
            <person name="Arikawa K."/>
            <person name="Arita K."/>
            <person name="Bito T."/>
            <person name="Chiden Y."/>
            <person name="Fujitsuka N."/>
            <person name="Fukunaka R."/>
            <person name="Hamada M."/>
            <person name="Harada C."/>
            <person name="Hayashi A."/>
            <person name="Hijishita S."/>
            <person name="Honda M."/>
            <person name="Hosokawa S."/>
            <person name="Ichikawa Y."/>
            <person name="Idonuma A."/>
            <person name="Iijima M."/>
            <person name="Ikeda M."/>
            <person name="Ikeno M."/>
            <person name="Ito K."/>
            <person name="Ito S."/>
            <person name="Ito T."/>
            <person name="Ito Y."/>
            <person name="Ito Y."/>
            <person name="Iwabuchi A."/>
            <person name="Kamiya K."/>
            <person name="Karasawa W."/>
            <person name="Kurita K."/>
            <person name="Katagiri S."/>
            <person name="Kikuta A."/>
            <person name="Kobayashi H."/>
            <person name="Kobayashi N."/>
            <person name="Machita K."/>
            <person name="Maehara T."/>
            <person name="Masukawa M."/>
            <person name="Mizubayashi T."/>
            <person name="Mukai Y."/>
            <person name="Nagasaki H."/>
            <person name="Nagata Y."/>
            <person name="Naito S."/>
            <person name="Nakashima M."/>
            <person name="Nakama Y."/>
            <person name="Nakamichi Y."/>
            <person name="Nakamura M."/>
            <person name="Meguro A."/>
            <person name="Negishi M."/>
            <person name="Ohta I."/>
            <person name="Ohta T."/>
            <person name="Okamoto M."/>
            <person name="Ono N."/>
            <person name="Saji S."/>
            <person name="Sakaguchi M."/>
            <person name="Sakai K."/>
            <person name="Shibata M."/>
            <person name="Shimokawa T."/>
            <person name="Song J."/>
            <person name="Takazaki Y."/>
            <person name="Terasawa K."/>
            <person name="Tsugane M."/>
            <person name="Tsuji K."/>
            <person name="Ueda S."/>
            <person name="Waki K."/>
            <person name="Yamagata H."/>
            <person name="Yamamoto M."/>
            <person name="Yamamoto S."/>
            <person name="Yamane H."/>
            <person name="Yoshiki S."/>
            <person name="Yoshihara R."/>
            <person name="Yukawa K."/>
            <person name="Zhong H."/>
            <person name="Yano M."/>
            <person name="Yuan Q."/>
            <person name="Ouyang S."/>
            <person name="Liu J."/>
            <person name="Jones K.M."/>
            <person name="Gansberger K."/>
            <person name="Moffat K."/>
            <person name="Hill J."/>
            <person name="Bera J."/>
            <person name="Fadrosh D."/>
            <person name="Jin S."/>
            <person name="Johri S."/>
            <person name="Kim M."/>
            <person name="Overton L."/>
            <person name="Reardon M."/>
            <person name="Tsitrin T."/>
            <person name="Vuong H."/>
            <person name="Weaver B."/>
            <person name="Ciecko A."/>
            <person name="Tallon L."/>
            <person name="Jackson J."/>
            <person name="Pai G."/>
            <person name="Aken S.V."/>
            <person name="Utterback T."/>
            <person name="Reidmuller S."/>
            <person name="Feldblyum T."/>
            <person name="Hsiao J."/>
            <person name="Zismann V."/>
            <person name="Iobst S."/>
            <person name="de Vazeille A.R."/>
            <person name="Buell C.R."/>
            <person name="Ying K."/>
            <person name="Li Y."/>
            <person name="Lu T."/>
            <person name="Huang Y."/>
            <person name="Zhao Q."/>
            <person name="Feng Q."/>
            <person name="Zhang L."/>
            <person name="Zhu J."/>
            <person name="Weng Q."/>
            <person name="Mu J."/>
            <person name="Lu Y."/>
            <person name="Fan D."/>
            <person name="Liu Y."/>
            <person name="Guan J."/>
            <person name="Zhang Y."/>
            <person name="Yu S."/>
            <person name="Liu X."/>
            <person name="Zhang Y."/>
            <person name="Hong G."/>
            <person name="Han B."/>
            <person name="Choisne N."/>
            <person name="Demange N."/>
            <person name="Orjeda G."/>
            <person name="Samain S."/>
            <person name="Cattolico L."/>
            <person name="Pelletier E."/>
            <person name="Couloux A."/>
            <person name="Segurens B."/>
            <person name="Wincker P."/>
            <person name="D'Hont A."/>
            <person name="Scarpelli C."/>
            <person name="Weissenbach J."/>
            <person name="Salanoubat M."/>
            <person name="Quetier F."/>
            <person name="Yu Y."/>
            <person name="Kim H.R."/>
            <person name="Rambo T."/>
            <person name="Currie J."/>
            <person name="Collura K."/>
            <person name="Luo M."/>
            <person name="Yang T."/>
            <person name="Ammiraju J.S.S."/>
            <person name="Engler F."/>
            <person name="Soderlund C."/>
            <person name="Wing R.A."/>
            <person name="Palmer L.E."/>
            <person name="de la Bastide M."/>
            <person name="Spiegel L."/>
            <person name="Nascimento L."/>
            <person name="Zutavern T."/>
            <person name="O'Shaughnessy A."/>
            <person name="Dike S."/>
            <person name="Dedhia N."/>
            <person name="Preston R."/>
            <person name="Balija V."/>
            <person name="McCombie W.R."/>
            <person name="Chow T."/>
            <person name="Chen H."/>
            <person name="Chung M."/>
            <person name="Chen C."/>
            <person name="Shaw J."/>
            <person name="Wu H."/>
            <person name="Hsiao K."/>
            <person name="Chao Y."/>
            <person name="Chu M."/>
            <person name="Cheng C."/>
            <person name="Hour A."/>
            <person name="Lee P."/>
            <person name="Lin S."/>
            <person name="Lin Y."/>
            <person name="Liou J."/>
            <person name="Liu S."/>
            <person name="Hsing Y."/>
            <person name="Raghuvanshi S."/>
            <person name="Mohanty A."/>
            <person name="Bharti A.K."/>
            <person name="Gaur A."/>
            <person name="Gupta V."/>
            <person name="Kumar D."/>
            <person name="Ravi V."/>
            <person name="Vij S."/>
            <person name="Kapur A."/>
            <person name="Khurana P."/>
            <person name="Khurana P."/>
            <person name="Khurana J.P."/>
            <person name="Tyagi A.K."/>
            <person name="Gaikwad K."/>
            <person name="Singh A."/>
            <person name="Dalal V."/>
            <person name="Srivastava S."/>
            <person name="Dixit A."/>
            <person name="Pal A.K."/>
            <person name="Ghazi I.A."/>
            <person name="Yadav M."/>
            <person name="Pandit A."/>
            <person name="Bhargava A."/>
            <person name="Sureshbabu K."/>
            <person name="Batra K."/>
            <person name="Sharma T.R."/>
            <person name="Mohapatra T."/>
            <person name="Singh N.K."/>
            <person name="Messing J."/>
            <person name="Nelson A.B."/>
            <person name="Fuks G."/>
            <person name="Kavchok S."/>
            <person name="Keizer G."/>
            <person name="Linton E."/>
            <person name="Llaca V."/>
            <person name="Song R."/>
            <person name="Tanyolac B."/>
            <person name="Young S."/>
            <person name="Ho-Il K."/>
            <person name="Hahn J.H."/>
            <person name="Sangsakoo G."/>
            <person name="Vanavichit A."/>
            <person name="de Mattos Luiz.A.T."/>
            <person name="Zimmer P.D."/>
            <person name="Malone G."/>
            <person name="Dellagostin O."/>
            <person name="de Oliveira A.C."/>
            <person name="Bevan M."/>
            <person name="Bancroft I."/>
            <person name="Minx P."/>
            <person name="Cordum H."/>
            <person name="Wilson R."/>
            <person name="Cheng Z."/>
            <person name="Jin W."/>
            <person name="Jiang J."/>
            <person name="Leong S.A."/>
            <person name="Iwama H."/>
            <person name="Gojobori T."/>
            <person name="Itoh T."/>
            <person name="Niimura Y."/>
            <person name="Fujii Y."/>
            <person name="Habara T."/>
            <person name="Sakai H."/>
            <person name="Sato Y."/>
            <person name="Wilson G."/>
            <person name="Kumar K."/>
            <person name="McCouch S."/>
            <person name="Juretic N."/>
            <person name="Hoen D."/>
            <person name="Wright S."/>
            <person name="Bruskiewich R."/>
            <person name="Bureau T."/>
            <person name="Miyao A."/>
            <person name="Hirochika H."/>
            <person name="Nishikawa T."/>
            <person name="Kadowaki K."/>
            <person name="Sugiura M."/>
            <person name="Burr B."/>
            <person name="Sasaki T."/>
        </authorList>
    </citation>
    <scope>NUCLEOTIDE SEQUENCE [LARGE SCALE GENOMIC DNA]</scope>
    <source>
        <strain evidence="3">cv. Nipponbare</strain>
    </source>
</reference>
<reference evidence="3" key="2">
    <citation type="journal article" date="2008" name="Nucleic Acids Res.">
        <title>The rice annotation project database (RAP-DB): 2008 update.</title>
        <authorList>
            <consortium name="The rice annotation project (RAP)"/>
        </authorList>
    </citation>
    <scope>GENOME REANNOTATION</scope>
    <source>
        <strain evidence="3">cv. Nipponbare</strain>
    </source>
</reference>